<reference evidence="2 3" key="1">
    <citation type="journal article" date="2019" name="Sci. Rep.">
        <title>Orb-weaving spider Araneus ventricosus genome elucidates the spidroin gene catalogue.</title>
        <authorList>
            <person name="Kono N."/>
            <person name="Nakamura H."/>
            <person name="Ohtoshi R."/>
            <person name="Moran D.A.P."/>
            <person name="Shinohara A."/>
            <person name="Yoshida Y."/>
            <person name="Fujiwara M."/>
            <person name="Mori M."/>
            <person name="Tomita M."/>
            <person name="Arakawa K."/>
        </authorList>
    </citation>
    <scope>NUCLEOTIDE SEQUENCE [LARGE SCALE GENOMIC DNA]</scope>
</reference>
<keyword evidence="3" id="KW-1185">Reference proteome</keyword>
<organism evidence="2 3">
    <name type="scientific">Araneus ventricosus</name>
    <name type="common">Orbweaver spider</name>
    <name type="synonym">Epeira ventricosa</name>
    <dbReference type="NCBI Taxonomy" id="182803"/>
    <lineage>
        <taxon>Eukaryota</taxon>
        <taxon>Metazoa</taxon>
        <taxon>Ecdysozoa</taxon>
        <taxon>Arthropoda</taxon>
        <taxon>Chelicerata</taxon>
        <taxon>Arachnida</taxon>
        <taxon>Araneae</taxon>
        <taxon>Araneomorphae</taxon>
        <taxon>Entelegynae</taxon>
        <taxon>Araneoidea</taxon>
        <taxon>Araneidae</taxon>
        <taxon>Araneus</taxon>
    </lineage>
</organism>
<gene>
    <name evidence="2" type="ORF">AVEN_101216_1</name>
</gene>
<dbReference type="AlphaFoldDB" id="A0A4Y2FVS8"/>
<comment type="caution">
    <text evidence="2">The sequence shown here is derived from an EMBL/GenBank/DDBJ whole genome shotgun (WGS) entry which is preliminary data.</text>
</comment>
<dbReference type="Proteomes" id="UP000499080">
    <property type="component" value="Unassembled WGS sequence"/>
</dbReference>
<evidence type="ECO:0000313" key="3">
    <source>
        <dbReference type="Proteomes" id="UP000499080"/>
    </source>
</evidence>
<feature type="region of interest" description="Disordered" evidence="1">
    <location>
        <begin position="11"/>
        <end position="34"/>
    </location>
</feature>
<evidence type="ECO:0000313" key="2">
    <source>
        <dbReference type="EMBL" id="GBM45261.1"/>
    </source>
</evidence>
<feature type="compositionally biased region" description="Polar residues" evidence="1">
    <location>
        <begin position="20"/>
        <end position="29"/>
    </location>
</feature>
<proteinExistence type="predicted"/>
<dbReference type="EMBL" id="BGPR01001094">
    <property type="protein sequence ID" value="GBM45261.1"/>
    <property type="molecule type" value="Genomic_DNA"/>
</dbReference>
<sequence length="87" mass="9711">MVKNSELFRLRVPLHATEKPTPSRQQPKNGTPVHASDILSTRVLQPYIEATCPSRAKARFEPSDWLRGLGSNRGKVWLDTLSCLTPG</sequence>
<evidence type="ECO:0000256" key="1">
    <source>
        <dbReference type="SAM" id="MobiDB-lite"/>
    </source>
</evidence>
<accession>A0A4Y2FVS8</accession>
<dbReference type="OrthoDB" id="10516371at2759"/>
<protein>
    <submittedName>
        <fullName evidence="2">Uncharacterized protein</fullName>
    </submittedName>
</protein>
<name>A0A4Y2FVS8_ARAVE</name>